<gene>
    <name evidence="1" type="ORF">GCM10009681_57060</name>
</gene>
<accession>A0ABP4XI17</accession>
<evidence type="ECO:0000313" key="2">
    <source>
        <dbReference type="Proteomes" id="UP001500655"/>
    </source>
</evidence>
<dbReference type="SUPFAM" id="SSF57938">
    <property type="entry name" value="DnaJ/Hsp40 cysteine-rich domain"/>
    <property type="match status" value="1"/>
</dbReference>
<dbReference type="RefSeq" id="WP_344088953.1">
    <property type="nucleotide sequence ID" value="NZ_BAAALS010000070.1"/>
</dbReference>
<protein>
    <submittedName>
        <fullName evidence="1">Uncharacterized protein</fullName>
    </submittedName>
</protein>
<organism evidence="1 2">
    <name type="scientific">Luedemannella helvata</name>
    <dbReference type="NCBI Taxonomy" id="349315"/>
    <lineage>
        <taxon>Bacteria</taxon>
        <taxon>Bacillati</taxon>
        <taxon>Actinomycetota</taxon>
        <taxon>Actinomycetes</taxon>
        <taxon>Micromonosporales</taxon>
        <taxon>Micromonosporaceae</taxon>
        <taxon>Luedemannella</taxon>
    </lineage>
</organism>
<dbReference type="InterPro" id="IPR036410">
    <property type="entry name" value="HSP_DnaJ_Cys-rich_dom_sf"/>
</dbReference>
<reference evidence="2" key="1">
    <citation type="journal article" date="2019" name="Int. J. Syst. Evol. Microbiol.">
        <title>The Global Catalogue of Microorganisms (GCM) 10K type strain sequencing project: providing services to taxonomists for standard genome sequencing and annotation.</title>
        <authorList>
            <consortium name="The Broad Institute Genomics Platform"/>
            <consortium name="The Broad Institute Genome Sequencing Center for Infectious Disease"/>
            <person name="Wu L."/>
            <person name="Ma J."/>
        </authorList>
    </citation>
    <scope>NUCLEOTIDE SEQUENCE [LARGE SCALE GENOMIC DNA]</scope>
    <source>
        <strain evidence="2">JCM 13249</strain>
    </source>
</reference>
<dbReference type="Proteomes" id="UP001500655">
    <property type="component" value="Unassembled WGS sequence"/>
</dbReference>
<keyword evidence="2" id="KW-1185">Reference proteome</keyword>
<evidence type="ECO:0000313" key="1">
    <source>
        <dbReference type="EMBL" id="GAA1779046.1"/>
    </source>
</evidence>
<sequence length="86" mass="9600">MTPTLLATLLGTLTAGLYAAACWALPFGKCRFCGGKGHYTTWILKRIKPCRACKGTGLRLRHGRRAFNYLARIHRDATHTRKAANR</sequence>
<comment type="caution">
    <text evidence="1">The sequence shown here is derived from an EMBL/GenBank/DDBJ whole genome shotgun (WGS) entry which is preliminary data.</text>
</comment>
<dbReference type="Gene3D" id="6.20.20.10">
    <property type="match status" value="1"/>
</dbReference>
<proteinExistence type="predicted"/>
<dbReference type="EMBL" id="BAAALS010000070">
    <property type="protein sequence ID" value="GAA1779046.1"/>
    <property type="molecule type" value="Genomic_DNA"/>
</dbReference>
<name>A0ABP4XI17_9ACTN</name>